<evidence type="ECO:0000313" key="3">
    <source>
        <dbReference type="Proteomes" id="UP001153076"/>
    </source>
</evidence>
<protein>
    <recommendedName>
        <fullName evidence="4">DUF4283 domain-containing protein</fullName>
    </recommendedName>
</protein>
<keyword evidence="3" id="KW-1185">Reference proteome</keyword>
<sequence length="221" mass="26014">MEMIEIDRGVNGSDTPSTWPRGKSGSMFPRKIKYRKYLQHRAIKSVLRNKLMKGVIIKELDWNLFTFQFFSKVDKEYVFNEAPRAFNGNILMLKEITGLEQPSEIVFNKARFWVKAYDVLALKRTSNFARFLGYQVGNFAGCDIDKSLNFKMDVNIDKPLRRVVKMIIEGKAIWIRLTHVKLPNFFYDCGKLGHVYRGARGIRKDWRRMTTNMEASWEHHH</sequence>
<dbReference type="OrthoDB" id="1750606at2759"/>
<evidence type="ECO:0000313" key="2">
    <source>
        <dbReference type="EMBL" id="KAJ8438379.1"/>
    </source>
</evidence>
<gene>
    <name evidence="2" type="ORF">Cgig2_006297</name>
</gene>
<evidence type="ECO:0008006" key="4">
    <source>
        <dbReference type="Google" id="ProtNLM"/>
    </source>
</evidence>
<name>A0A9Q1K7L9_9CARY</name>
<proteinExistence type="predicted"/>
<evidence type="ECO:0000256" key="1">
    <source>
        <dbReference type="SAM" id="MobiDB-lite"/>
    </source>
</evidence>
<reference evidence="2" key="1">
    <citation type="submission" date="2022-04" db="EMBL/GenBank/DDBJ databases">
        <title>Carnegiea gigantea Genome sequencing and assembly v2.</title>
        <authorList>
            <person name="Copetti D."/>
            <person name="Sanderson M.J."/>
            <person name="Burquez A."/>
            <person name="Wojciechowski M.F."/>
        </authorList>
    </citation>
    <scope>NUCLEOTIDE SEQUENCE</scope>
    <source>
        <strain evidence="2">SGP5-SGP5p</strain>
        <tissue evidence="2">Aerial part</tissue>
    </source>
</reference>
<dbReference type="InterPro" id="IPR040256">
    <property type="entry name" value="At4g02000-like"/>
</dbReference>
<dbReference type="EMBL" id="JAKOGI010000255">
    <property type="protein sequence ID" value="KAJ8438379.1"/>
    <property type="molecule type" value="Genomic_DNA"/>
</dbReference>
<organism evidence="2 3">
    <name type="scientific">Carnegiea gigantea</name>
    <dbReference type="NCBI Taxonomy" id="171969"/>
    <lineage>
        <taxon>Eukaryota</taxon>
        <taxon>Viridiplantae</taxon>
        <taxon>Streptophyta</taxon>
        <taxon>Embryophyta</taxon>
        <taxon>Tracheophyta</taxon>
        <taxon>Spermatophyta</taxon>
        <taxon>Magnoliopsida</taxon>
        <taxon>eudicotyledons</taxon>
        <taxon>Gunneridae</taxon>
        <taxon>Pentapetalae</taxon>
        <taxon>Caryophyllales</taxon>
        <taxon>Cactineae</taxon>
        <taxon>Cactaceae</taxon>
        <taxon>Cactoideae</taxon>
        <taxon>Echinocereeae</taxon>
        <taxon>Carnegiea</taxon>
    </lineage>
</organism>
<accession>A0A9Q1K7L9</accession>
<feature type="region of interest" description="Disordered" evidence="1">
    <location>
        <begin position="1"/>
        <end position="21"/>
    </location>
</feature>
<comment type="caution">
    <text evidence="2">The sequence shown here is derived from an EMBL/GenBank/DDBJ whole genome shotgun (WGS) entry which is preliminary data.</text>
</comment>
<dbReference type="Proteomes" id="UP001153076">
    <property type="component" value="Unassembled WGS sequence"/>
</dbReference>
<dbReference type="PANTHER" id="PTHR31286:SF167">
    <property type="entry name" value="OS09G0268800 PROTEIN"/>
    <property type="match status" value="1"/>
</dbReference>
<dbReference type="AlphaFoldDB" id="A0A9Q1K7L9"/>
<dbReference type="PANTHER" id="PTHR31286">
    <property type="entry name" value="GLYCINE-RICH CELL WALL STRUCTURAL PROTEIN 1.8-LIKE"/>
    <property type="match status" value="1"/>
</dbReference>